<feature type="binding site" evidence="3">
    <location>
        <begin position="24"/>
        <end position="31"/>
    </location>
    <ligand>
        <name>GTP</name>
        <dbReference type="ChEBI" id="CHEBI:37565"/>
    </ligand>
</feature>
<evidence type="ECO:0000313" key="5">
    <source>
        <dbReference type="Ensembl" id="ENSTRUP00000064306.1"/>
    </source>
</evidence>
<organism evidence="5 6">
    <name type="scientific">Takifugu rubripes</name>
    <name type="common">Japanese pufferfish</name>
    <name type="synonym">Fugu rubripes</name>
    <dbReference type="NCBI Taxonomy" id="31033"/>
    <lineage>
        <taxon>Eukaryota</taxon>
        <taxon>Metazoa</taxon>
        <taxon>Chordata</taxon>
        <taxon>Craniata</taxon>
        <taxon>Vertebrata</taxon>
        <taxon>Euteleostomi</taxon>
        <taxon>Actinopterygii</taxon>
        <taxon>Neopterygii</taxon>
        <taxon>Teleostei</taxon>
        <taxon>Neoteleostei</taxon>
        <taxon>Acanthomorphata</taxon>
        <taxon>Eupercaria</taxon>
        <taxon>Tetraodontiformes</taxon>
        <taxon>Tetradontoidea</taxon>
        <taxon>Tetraodontidae</taxon>
        <taxon>Takifugu</taxon>
    </lineage>
</organism>
<gene>
    <name evidence="5" type="primary">LOC101079870</name>
</gene>
<evidence type="ECO:0000256" key="3">
    <source>
        <dbReference type="PIRSR" id="PIRSR606689-1"/>
    </source>
</evidence>
<name>A0A674MTN7_TAKRU</name>
<dbReference type="SUPFAM" id="SSF52540">
    <property type="entry name" value="P-loop containing nucleoside triphosphate hydrolases"/>
    <property type="match status" value="1"/>
</dbReference>
<dbReference type="Gene3D" id="3.40.50.300">
    <property type="entry name" value="P-loop containing nucleotide triphosphate hydrolases"/>
    <property type="match status" value="1"/>
</dbReference>
<dbReference type="InterPro" id="IPR006689">
    <property type="entry name" value="Small_GTPase_ARF/SAR"/>
</dbReference>
<feature type="binding site" evidence="4">
    <location>
        <position position="48"/>
    </location>
    <ligand>
        <name>Mg(2+)</name>
        <dbReference type="ChEBI" id="CHEBI:18420"/>
    </ligand>
</feature>
<evidence type="ECO:0000256" key="1">
    <source>
        <dbReference type="ARBA" id="ARBA00022741"/>
    </source>
</evidence>
<keyword evidence="6" id="KW-1185">Reference proteome</keyword>
<evidence type="ECO:0000256" key="4">
    <source>
        <dbReference type="PIRSR" id="PIRSR606689-2"/>
    </source>
</evidence>
<proteinExistence type="predicted"/>
<dbReference type="Ensembl" id="ENSTRUT00000086925.1">
    <property type="protein sequence ID" value="ENSTRUP00000064306.1"/>
    <property type="gene ID" value="ENSTRUG00000000639.3"/>
</dbReference>
<dbReference type="GO" id="GO:0003924">
    <property type="term" value="F:GTPase activity"/>
    <property type="evidence" value="ECO:0007669"/>
    <property type="project" value="InterPro"/>
</dbReference>
<evidence type="ECO:0000313" key="6">
    <source>
        <dbReference type="Proteomes" id="UP000005226"/>
    </source>
</evidence>
<dbReference type="GeneTree" id="ENSGT00940000156878"/>
<keyword evidence="4" id="KW-0479">Metal-binding</keyword>
<keyword evidence="1 3" id="KW-0547">Nucleotide-binding</keyword>
<dbReference type="Proteomes" id="UP000005226">
    <property type="component" value="Chromosome 18"/>
</dbReference>
<accession>A0A674MTN7</accession>
<keyword evidence="2 3" id="KW-0342">GTP-binding</keyword>
<feature type="binding site" evidence="4">
    <location>
        <position position="31"/>
    </location>
    <ligand>
        <name>Mg(2+)</name>
        <dbReference type="ChEBI" id="CHEBI:18420"/>
    </ligand>
</feature>
<reference evidence="5 6" key="1">
    <citation type="journal article" date="2011" name="Genome Biol. Evol.">
        <title>Integration of the genetic map and genome assembly of fugu facilitates insights into distinct features of genome evolution in teleosts and mammals.</title>
        <authorList>
            <person name="Kai W."/>
            <person name="Kikuchi K."/>
            <person name="Tohari S."/>
            <person name="Chew A.K."/>
            <person name="Tay A."/>
            <person name="Fujiwara A."/>
            <person name="Hosoya S."/>
            <person name="Suetake H."/>
            <person name="Naruse K."/>
            <person name="Brenner S."/>
            <person name="Suzuki Y."/>
            <person name="Venkatesh B."/>
        </authorList>
    </citation>
    <scope>NUCLEOTIDE SEQUENCE [LARGE SCALE GENOMIC DNA]</scope>
</reference>
<reference evidence="5" key="2">
    <citation type="submission" date="2025-08" db="UniProtKB">
        <authorList>
            <consortium name="Ensembl"/>
        </authorList>
    </citation>
    <scope>IDENTIFICATION</scope>
</reference>
<dbReference type="Pfam" id="PF00025">
    <property type="entry name" value="Arf"/>
    <property type="match status" value="1"/>
</dbReference>
<dbReference type="GO" id="GO:0005525">
    <property type="term" value="F:GTP binding"/>
    <property type="evidence" value="ECO:0007669"/>
    <property type="project" value="UniProtKB-KW"/>
</dbReference>
<sequence>MGLTISSLFSRLFGKKQMRILMVGLDAAGKTTILYKLKLGEIVTTIPTIGSDLCRGQ</sequence>
<keyword evidence="4" id="KW-0460">Magnesium</keyword>
<reference evidence="5" key="3">
    <citation type="submission" date="2025-09" db="UniProtKB">
        <authorList>
            <consortium name="Ensembl"/>
        </authorList>
    </citation>
    <scope>IDENTIFICATION</scope>
</reference>
<protein>
    <submittedName>
        <fullName evidence="5">ARF GTPase 5</fullName>
    </submittedName>
</protein>
<dbReference type="PANTHER" id="PTHR11711">
    <property type="entry name" value="ADP RIBOSYLATION FACTOR-RELATED"/>
    <property type="match status" value="1"/>
</dbReference>
<dbReference type="InterPro" id="IPR024156">
    <property type="entry name" value="Small_GTPase_ARF"/>
</dbReference>
<evidence type="ECO:0000256" key="2">
    <source>
        <dbReference type="ARBA" id="ARBA00023134"/>
    </source>
</evidence>
<dbReference type="AlphaFoldDB" id="A0A674MTN7"/>
<dbReference type="InterPro" id="IPR027417">
    <property type="entry name" value="P-loop_NTPase"/>
</dbReference>
<dbReference type="GO" id="GO:0046872">
    <property type="term" value="F:metal ion binding"/>
    <property type="evidence" value="ECO:0007669"/>
    <property type="project" value="UniProtKB-KW"/>
</dbReference>